<keyword evidence="1" id="KW-0732">Signal</keyword>
<dbReference type="OrthoDB" id="6253132at2"/>
<evidence type="ECO:0000256" key="1">
    <source>
        <dbReference type="SAM" id="SignalP"/>
    </source>
</evidence>
<reference evidence="2 3" key="1">
    <citation type="submission" date="2016-04" db="EMBL/GenBank/DDBJ databases">
        <title>Draft genome sequence of Janthinobacterium psychrotolerans sp. nov., isolated from freshwater sediments in Denmark.</title>
        <authorList>
            <person name="Gong X."/>
            <person name="Skrivergaard S."/>
            <person name="Korsgaard B.S."/>
            <person name="Schreiber L."/>
            <person name="Marshall I.P."/>
            <person name="Finster K."/>
            <person name="Schramm A."/>
        </authorList>
    </citation>
    <scope>NUCLEOTIDE SEQUENCE [LARGE SCALE GENOMIC DNA]</scope>
    <source>
        <strain evidence="2 3">S3-2</strain>
    </source>
</reference>
<accession>A0A1A7C2M7</accession>
<protein>
    <submittedName>
        <fullName evidence="2">Uncharacterized protein</fullName>
    </submittedName>
</protein>
<name>A0A1A7C2M7_9BURK</name>
<dbReference type="Proteomes" id="UP000092713">
    <property type="component" value="Unassembled WGS sequence"/>
</dbReference>
<sequence>MRRLSFLLACLPALAQAAATDNGDLAGVWQGKLGNNEITACFNLPSKYDNRGNYYYARHKTPIGLLQAEGKQPWAEVTDGDDKTGSWQLAPAQDGQLSGTWHHPKNGKTLPVKLQLIRPPAGEEQPCASSAYNAALEDFPKLVTSRAMLFKDSKAYTFRSLRLADQITVELLTPTAPALASINQQLRAVLPRNKADLAEYFDKRRNFLRMDGNVMEDEVHAEPTFWSSRHVTISFYRWAAGMGRNGISNQFRTWDLQTGKEVDVWQWFGTKSQAGSYDVSALPPKLRATLFKDVEIGDECKADYQGRGYYHLSLTETGMRFWEEAYGSGCEQDFNVPYAKVTPLLTAQGRAALGGVLPKPGA</sequence>
<dbReference type="RefSeq" id="WP_065308036.1">
    <property type="nucleotide sequence ID" value="NZ_LOCQ01000054.1"/>
</dbReference>
<proteinExistence type="predicted"/>
<dbReference type="AlphaFoldDB" id="A0A1A7C2M7"/>
<gene>
    <name evidence="2" type="ORF">ASR47_100984</name>
</gene>
<feature type="signal peptide" evidence="1">
    <location>
        <begin position="1"/>
        <end position="17"/>
    </location>
</feature>
<keyword evidence="3" id="KW-1185">Reference proteome</keyword>
<comment type="caution">
    <text evidence="2">The sequence shown here is derived from an EMBL/GenBank/DDBJ whole genome shotgun (WGS) entry which is preliminary data.</text>
</comment>
<dbReference type="STRING" id="1747903.ASR47_100984"/>
<evidence type="ECO:0000313" key="2">
    <source>
        <dbReference type="EMBL" id="OBV39269.1"/>
    </source>
</evidence>
<dbReference type="EMBL" id="LOCQ01000054">
    <property type="protein sequence ID" value="OBV39269.1"/>
    <property type="molecule type" value="Genomic_DNA"/>
</dbReference>
<feature type="chain" id="PRO_5008355589" evidence="1">
    <location>
        <begin position="18"/>
        <end position="362"/>
    </location>
</feature>
<evidence type="ECO:0000313" key="3">
    <source>
        <dbReference type="Proteomes" id="UP000092713"/>
    </source>
</evidence>
<organism evidence="2 3">
    <name type="scientific">Janthinobacterium psychrotolerans</name>
    <dbReference type="NCBI Taxonomy" id="1747903"/>
    <lineage>
        <taxon>Bacteria</taxon>
        <taxon>Pseudomonadati</taxon>
        <taxon>Pseudomonadota</taxon>
        <taxon>Betaproteobacteria</taxon>
        <taxon>Burkholderiales</taxon>
        <taxon>Oxalobacteraceae</taxon>
        <taxon>Janthinobacterium</taxon>
    </lineage>
</organism>